<dbReference type="OrthoDB" id="3907302at2759"/>
<evidence type="ECO:0000313" key="8">
    <source>
        <dbReference type="Proteomes" id="UP000245699"/>
    </source>
</evidence>
<protein>
    <recommendedName>
        <fullName evidence="3">Peptide hydrolase</fullName>
        <ecNumber evidence="3">3.4.-.-</ecNumber>
    </recommendedName>
</protein>
<comment type="caution">
    <text evidence="7">The sequence shown here is derived from an EMBL/GenBank/DDBJ whole genome shotgun (WGS) entry which is preliminary data.</text>
</comment>
<reference evidence="7 8" key="1">
    <citation type="journal article" date="2018" name="MBio">
        <title>Comparative Genomics Reveals the Core Gene Toolbox for the Fungus-Insect Symbiosis.</title>
        <authorList>
            <person name="Wang Y."/>
            <person name="Stata M."/>
            <person name="Wang W."/>
            <person name="Stajich J.E."/>
            <person name="White M.M."/>
            <person name="Moncalvo J.M."/>
        </authorList>
    </citation>
    <scope>NUCLEOTIDE SEQUENCE [LARGE SCALE GENOMIC DNA]</scope>
    <source>
        <strain evidence="7 8">AUS-77-4</strain>
    </source>
</reference>
<dbReference type="InterPro" id="IPR007484">
    <property type="entry name" value="Peptidase_M28"/>
</dbReference>
<dbReference type="EMBL" id="MBFT01000390">
    <property type="protein sequence ID" value="PVU91947.1"/>
    <property type="molecule type" value="Genomic_DNA"/>
</dbReference>
<dbReference type="GO" id="GO:0008270">
    <property type="term" value="F:zinc ion binding"/>
    <property type="evidence" value="ECO:0007669"/>
    <property type="project" value="TreeGrafter"/>
</dbReference>
<dbReference type="EC" id="3.4.-.-" evidence="3"/>
<dbReference type="Gene3D" id="3.40.630.10">
    <property type="entry name" value="Zn peptidases"/>
    <property type="match status" value="1"/>
</dbReference>
<dbReference type="GO" id="GO:0016603">
    <property type="term" value="F:glutaminyl-peptide cyclotransferase activity"/>
    <property type="evidence" value="ECO:0007669"/>
    <property type="project" value="TreeGrafter"/>
</dbReference>
<evidence type="ECO:0000256" key="1">
    <source>
        <dbReference type="ARBA" id="ARBA00022679"/>
    </source>
</evidence>
<keyword evidence="5" id="KW-0472">Membrane</keyword>
<keyword evidence="3" id="KW-0645">Protease</keyword>
<accession>A0A2T9YHY6</accession>
<keyword evidence="3" id="KW-0378">Hydrolase</keyword>
<feature type="transmembrane region" description="Helical" evidence="5">
    <location>
        <begin position="55"/>
        <end position="73"/>
    </location>
</feature>
<evidence type="ECO:0000256" key="3">
    <source>
        <dbReference type="RuleBase" id="RU361240"/>
    </source>
</evidence>
<evidence type="ECO:0000256" key="2">
    <source>
        <dbReference type="ARBA" id="ARBA00023315"/>
    </source>
</evidence>
<comment type="similarity">
    <text evidence="3">Belongs to the peptidase M28 family.</text>
</comment>
<keyword evidence="1" id="KW-0808">Transferase</keyword>
<sequence length="436" mass="48445">MNRNKKQSSSRFNLMDNQDNITESMINHGSGNTSPVNKNKSRTLRSLMSRKKGKIISIVTIILLLLIAFVFLGKRASNKKDMVVPETKTSSNGVSTMTPKPSISSLEDLDSNLSTQQDDGKISIKNTPGNELLENVYKTVKSNINDLNIKKGELLTPLLITRPVGSEGHKKTIDFISKKLKEFGFSVSLDSFLEKTPLGMKSFTNIIGIKNPKAKKRVVLAAHFDSKVFNTGDFIGAIDSAVPVAILLSICKNLGKMINGEDKTLQVIFFDGEEAFVDWTETDSLYGSRHLAAKWSDGLDEITAKAAPNLSTNELSLMEVFVLLDLIGTSDVIIPPLQTSTLYLFYQLSEIESRLYKLEYITKKHLNPARFVSGQIDDDHRPFAKKNIPVLHLISSPFPKVWHTLGDNAENLDQESINSFNVLMSTFVAAYLDLKV</sequence>
<dbReference type="GO" id="GO:0008233">
    <property type="term" value="F:peptidase activity"/>
    <property type="evidence" value="ECO:0007669"/>
    <property type="project" value="UniProtKB-KW"/>
</dbReference>
<evidence type="ECO:0000256" key="4">
    <source>
        <dbReference type="SAM" id="MobiDB-lite"/>
    </source>
</evidence>
<dbReference type="AlphaFoldDB" id="A0A2T9YHY6"/>
<feature type="region of interest" description="Disordered" evidence="4">
    <location>
        <begin position="84"/>
        <end position="106"/>
    </location>
</feature>
<keyword evidence="5" id="KW-0812">Transmembrane</keyword>
<keyword evidence="5" id="KW-1133">Transmembrane helix</keyword>
<dbReference type="SUPFAM" id="SSF53187">
    <property type="entry name" value="Zn-dependent exopeptidases"/>
    <property type="match status" value="1"/>
</dbReference>
<feature type="compositionally biased region" description="Polar residues" evidence="4">
    <location>
        <begin position="22"/>
        <end position="38"/>
    </location>
</feature>
<evidence type="ECO:0000313" key="7">
    <source>
        <dbReference type="EMBL" id="PVU91947.1"/>
    </source>
</evidence>
<keyword evidence="2" id="KW-0012">Acyltransferase</keyword>
<feature type="region of interest" description="Disordered" evidence="4">
    <location>
        <begin position="22"/>
        <end position="41"/>
    </location>
</feature>
<evidence type="ECO:0000256" key="5">
    <source>
        <dbReference type="SAM" id="Phobius"/>
    </source>
</evidence>
<dbReference type="PANTHER" id="PTHR12283">
    <property type="entry name" value="GLUTAMINYL-PEPTIDE CYCLOTRANSFERASE"/>
    <property type="match status" value="1"/>
</dbReference>
<evidence type="ECO:0000259" key="6">
    <source>
        <dbReference type="Pfam" id="PF04389"/>
    </source>
</evidence>
<proteinExistence type="inferred from homology"/>
<gene>
    <name evidence="7" type="ORF">BB559_003911</name>
</gene>
<organism evidence="7 8">
    <name type="scientific">Furculomyces boomerangus</name>
    <dbReference type="NCBI Taxonomy" id="61424"/>
    <lineage>
        <taxon>Eukaryota</taxon>
        <taxon>Fungi</taxon>
        <taxon>Fungi incertae sedis</taxon>
        <taxon>Zoopagomycota</taxon>
        <taxon>Kickxellomycotina</taxon>
        <taxon>Harpellomycetes</taxon>
        <taxon>Harpellales</taxon>
        <taxon>Harpellaceae</taxon>
        <taxon>Furculomyces</taxon>
    </lineage>
</organism>
<feature type="compositionally biased region" description="Polar residues" evidence="4">
    <location>
        <begin position="87"/>
        <end position="106"/>
    </location>
</feature>
<feature type="domain" description="Peptidase M28" evidence="6">
    <location>
        <begin position="205"/>
        <end position="427"/>
    </location>
</feature>
<keyword evidence="8" id="KW-1185">Reference proteome</keyword>
<dbReference type="Proteomes" id="UP000245699">
    <property type="component" value="Unassembled WGS sequence"/>
</dbReference>
<keyword evidence="3" id="KW-0862">Zinc</keyword>
<dbReference type="PANTHER" id="PTHR12283:SF6">
    <property type="entry name" value="GLUTAMINYL-PEPTIDE CYCLOTRANSFERASE-RELATED"/>
    <property type="match status" value="1"/>
</dbReference>
<dbReference type="STRING" id="61424.A0A2T9YHY6"/>
<dbReference type="Pfam" id="PF04389">
    <property type="entry name" value="Peptidase_M28"/>
    <property type="match status" value="1"/>
</dbReference>
<keyword evidence="3" id="KW-0479">Metal-binding</keyword>
<dbReference type="InterPro" id="IPR040234">
    <property type="entry name" value="QC/QCL"/>
</dbReference>
<name>A0A2T9YHY6_9FUNG</name>
<dbReference type="GO" id="GO:0006508">
    <property type="term" value="P:proteolysis"/>
    <property type="evidence" value="ECO:0007669"/>
    <property type="project" value="UniProtKB-KW"/>
</dbReference>